<dbReference type="AlphaFoldDB" id="A0A9D4I541"/>
<proteinExistence type="predicted"/>
<reference evidence="1" key="2">
    <citation type="submission" date="2020-11" db="EMBL/GenBank/DDBJ databases">
        <authorList>
            <person name="McCartney M.A."/>
            <person name="Auch B."/>
            <person name="Kono T."/>
            <person name="Mallez S."/>
            <person name="Becker A."/>
            <person name="Gohl D.M."/>
            <person name="Silverstein K.A.T."/>
            <person name="Koren S."/>
            <person name="Bechman K.B."/>
            <person name="Herman A."/>
            <person name="Abrahante J.E."/>
            <person name="Garbe J."/>
        </authorList>
    </citation>
    <scope>NUCLEOTIDE SEQUENCE</scope>
    <source>
        <strain evidence="1">Duluth1</strain>
        <tissue evidence="1">Whole animal</tissue>
    </source>
</reference>
<accession>A0A9D4I541</accession>
<comment type="caution">
    <text evidence="1">The sequence shown here is derived from an EMBL/GenBank/DDBJ whole genome shotgun (WGS) entry which is preliminary data.</text>
</comment>
<dbReference type="EMBL" id="JAIWYP010000010">
    <property type="protein sequence ID" value="KAH3748479.1"/>
    <property type="molecule type" value="Genomic_DNA"/>
</dbReference>
<name>A0A9D4I541_DREPO</name>
<dbReference type="Proteomes" id="UP000828390">
    <property type="component" value="Unassembled WGS sequence"/>
</dbReference>
<organism evidence="1 2">
    <name type="scientific">Dreissena polymorpha</name>
    <name type="common">Zebra mussel</name>
    <name type="synonym">Mytilus polymorpha</name>
    <dbReference type="NCBI Taxonomy" id="45954"/>
    <lineage>
        <taxon>Eukaryota</taxon>
        <taxon>Metazoa</taxon>
        <taxon>Spiralia</taxon>
        <taxon>Lophotrochozoa</taxon>
        <taxon>Mollusca</taxon>
        <taxon>Bivalvia</taxon>
        <taxon>Autobranchia</taxon>
        <taxon>Heteroconchia</taxon>
        <taxon>Euheterodonta</taxon>
        <taxon>Imparidentia</taxon>
        <taxon>Neoheterodontei</taxon>
        <taxon>Myida</taxon>
        <taxon>Dreissenoidea</taxon>
        <taxon>Dreissenidae</taxon>
        <taxon>Dreissena</taxon>
    </lineage>
</organism>
<protein>
    <submittedName>
        <fullName evidence="1">Uncharacterized protein</fullName>
    </submittedName>
</protein>
<evidence type="ECO:0000313" key="2">
    <source>
        <dbReference type="Proteomes" id="UP000828390"/>
    </source>
</evidence>
<gene>
    <name evidence="1" type="ORF">DPMN_182925</name>
</gene>
<evidence type="ECO:0000313" key="1">
    <source>
        <dbReference type="EMBL" id="KAH3748479.1"/>
    </source>
</evidence>
<sequence length="67" mass="7458">MEQHAIFIVTQSAAMDRVTFILVCVRNHALLTVMIVWTETSARVVSADIMEQNVKGNVQSIVNKVVT</sequence>
<reference evidence="1" key="1">
    <citation type="journal article" date="2019" name="bioRxiv">
        <title>The Genome of the Zebra Mussel, Dreissena polymorpha: A Resource for Invasive Species Research.</title>
        <authorList>
            <person name="McCartney M.A."/>
            <person name="Auch B."/>
            <person name="Kono T."/>
            <person name="Mallez S."/>
            <person name="Zhang Y."/>
            <person name="Obille A."/>
            <person name="Becker A."/>
            <person name="Abrahante J.E."/>
            <person name="Garbe J."/>
            <person name="Badalamenti J.P."/>
            <person name="Herman A."/>
            <person name="Mangelson H."/>
            <person name="Liachko I."/>
            <person name="Sullivan S."/>
            <person name="Sone E.D."/>
            <person name="Koren S."/>
            <person name="Silverstein K.A.T."/>
            <person name="Beckman K.B."/>
            <person name="Gohl D.M."/>
        </authorList>
    </citation>
    <scope>NUCLEOTIDE SEQUENCE</scope>
    <source>
        <strain evidence="1">Duluth1</strain>
        <tissue evidence="1">Whole animal</tissue>
    </source>
</reference>
<keyword evidence="2" id="KW-1185">Reference proteome</keyword>